<evidence type="ECO:0000259" key="2">
    <source>
        <dbReference type="Pfam" id="PF14251"/>
    </source>
</evidence>
<organism evidence="3 4">
    <name type="scientific">Planococcus kocurii</name>
    <dbReference type="NCBI Taxonomy" id="1374"/>
    <lineage>
        <taxon>Bacteria</taxon>
        <taxon>Bacillati</taxon>
        <taxon>Bacillota</taxon>
        <taxon>Bacilli</taxon>
        <taxon>Bacillales</taxon>
        <taxon>Caryophanaceae</taxon>
        <taxon>Planococcus</taxon>
    </lineage>
</organism>
<evidence type="ECO:0000313" key="4">
    <source>
        <dbReference type="Proteomes" id="UP000065533"/>
    </source>
</evidence>
<geneLocation type="plasmid" evidence="3 4">
    <name>unnamed</name>
</geneLocation>
<sequence>MGITEGIKSIHKQLDTIRKIPKCVGCECVLDVMTAVEQDLEDIDKPIAKEVQLDLKQWVDEGNKVRHNCLGCEVCFPIKPYNHFSSLINGSNEIEINGAACGCNDNACGSQPQVNSTACGCDDDSCEGEPQVNNTACGCDENKSKNTHPSNCSCELKTEVQKQSVCGTVDPNDSNVASPSTQQEQKWPIAEGNYLVGNDTSFVAICTLADTDLPSEIQGSGLLNHISIVGTLSTENLGIERLIRNVTANPNISHLILCGRDSRGHQAGQAILSLKENGIDDKYRIIGAVGPRPVLKNITLKEIEIFRQRVKIVDEIGTRDVERLHQVVRAYEGKPNGDPVMLLPIIQEPKIVKAERLKNDEWVHDPEGFFLVILDRNKKSIRCEHYILDGTLNEVIEGKLASDIANTAIKRGLLSRLDHAAYLGKELAKAETALAYDMPYTQDLPLSKSKALNQTVVS</sequence>
<dbReference type="Pfam" id="PF04208">
    <property type="entry name" value="MtrA"/>
    <property type="match status" value="1"/>
</dbReference>
<reference evidence="3" key="1">
    <citation type="submission" date="2016-01" db="EMBL/GenBank/DDBJ databases">
        <title>Complete genome of Planococcus kocurri type strain.</title>
        <authorList>
            <person name="See-Too W.S."/>
        </authorList>
    </citation>
    <scope>NUCLEOTIDE SEQUENCE [LARGE SCALE GENOMIC DNA]</scope>
    <source>
        <strain evidence="3">ATCC 43650</strain>
        <plasmid evidence="3">unnamed</plasmid>
    </source>
</reference>
<keyword evidence="1" id="KW-0808">Transferase</keyword>
<dbReference type="InterPro" id="IPR025595">
    <property type="entry name" value="PterinBD-DUF4346"/>
</dbReference>
<proteinExistence type="predicted"/>
<keyword evidence="3" id="KW-0614">Plasmid</keyword>
<gene>
    <name evidence="3" type="ORF">AUO94_00060</name>
</gene>
<accession>A0ABM5WSE5</accession>
<evidence type="ECO:0000256" key="1">
    <source>
        <dbReference type="ARBA" id="ARBA00022679"/>
    </source>
</evidence>
<evidence type="ECO:0000313" key="3">
    <source>
        <dbReference type="EMBL" id="ALS77138.1"/>
    </source>
</evidence>
<dbReference type="Proteomes" id="UP000065533">
    <property type="component" value="Plasmid unnamed"/>
</dbReference>
<dbReference type="RefSeq" id="WP_051627662.1">
    <property type="nucleotide sequence ID" value="NZ_CP013660.2"/>
</dbReference>
<dbReference type="EMBL" id="CP013660">
    <property type="protein sequence ID" value="ALS77138.1"/>
    <property type="molecule type" value="Genomic_DNA"/>
</dbReference>
<dbReference type="InterPro" id="IPR030688">
    <property type="entry name" value="MeTrfase_MtrA/MtxA"/>
</dbReference>
<keyword evidence="4" id="KW-1185">Reference proteome</keyword>
<feature type="domain" description="DUF4346" evidence="2">
    <location>
        <begin position="364"/>
        <end position="443"/>
    </location>
</feature>
<protein>
    <recommendedName>
        <fullName evidence="2">DUF4346 domain-containing protein</fullName>
    </recommendedName>
</protein>
<name>A0ABM5WSE5_9BACL</name>
<dbReference type="Pfam" id="PF14251">
    <property type="entry name" value="PterinBD-DUF4346"/>
    <property type="match status" value="1"/>
</dbReference>